<protein>
    <recommendedName>
        <fullName evidence="4">Zinc-ribbon domain-containing protein</fullName>
    </recommendedName>
</protein>
<feature type="transmembrane region" description="Helical" evidence="1">
    <location>
        <begin position="53"/>
        <end position="79"/>
    </location>
</feature>
<gene>
    <name evidence="2" type="ORF">UU59_C0009G0001</name>
</gene>
<evidence type="ECO:0000313" key="2">
    <source>
        <dbReference type="EMBL" id="KKS07310.1"/>
    </source>
</evidence>
<dbReference type="Proteomes" id="UP000034544">
    <property type="component" value="Unassembled WGS sequence"/>
</dbReference>
<dbReference type="EMBL" id="LCBF01000009">
    <property type="protein sequence ID" value="KKS07310.1"/>
    <property type="molecule type" value="Genomic_DNA"/>
</dbReference>
<evidence type="ECO:0008006" key="4">
    <source>
        <dbReference type="Google" id="ProtNLM"/>
    </source>
</evidence>
<keyword evidence="1" id="KW-0812">Transmembrane</keyword>
<accession>A0A0G0W302</accession>
<evidence type="ECO:0000313" key="3">
    <source>
        <dbReference type="Proteomes" id="UP000034544"/>
    </source>
</evidence>
<dbReference type="AlphaFoldDB" id="A0A0G0W302"/>
<feature type="non-terminal residue" evidence="2">
    <location>
        <position position="1"/>
    </location>
</feature>
<name>A0A0G0W302_UNCKA</name>
<keyword evidence="1" id="KW-1133">Transmembrane helix</keyword>
<proteinExistence type="predicted"/>
<comment type="caution">
    <text evidence="2">The sequence shown here is derived from an EMBL/GenBank/DDBJ whole genome shotgun (WGS) entry which is preliminary data.</text>
</comment>
<reference evidence="2 3" key="1">
    <citation type="journal article" date="2015" name="Nature">
        <title>rRNA introns, odd ribosomes, and small enigmatic genomes across a large radiation of phyla.</title>
        <authorList>
            <person name="Brown C.T."/>
            <person name="Hug L.A."/>
            <person name="Thomas B.C."/>
            <person name="Sharon I."/>
            <person name="Castelle C.J."/>
            <person name="Singh A."/>
            <person name="Wilkins M.J."/>
            <person name="Williams K.H."/>
            <person name="Banfield J.F."/>
        </authorList>
    </citation>
    <scope>NUCLEOTIDE SEQUENCE [LARGE SCALE GENOMIC DNA]</scope>
</reference>
<keyword evidence="1" id="KW-0472">Membrane</keyword>
<organism evidence="2 3">
    <name type="scientific">candidate division WWE3 bacterium GW2011_GWE1_41_27</name>
    <dbReference type="NCBI Taxonomy" id="1619131"/>
    <lineage>
        <taxon>Bacteria</taxon>
        <taxon>Katanobacteria</taxon>
    </lineage>
</organism>
<sequence>SRNCPQCGRNLSKADAYFCSSCGAVVGSSASVLDKRYYQTSVSSTKNFSGPAFSIWGLFAGAGVFLLLAASAIVSSFLTNSAVSNGKTMIETAFPNAVEPSEEVQVITEAAVPQKTEEGVEVESFLPFDTDFAAVFYSPSDFADALNYFGVENSFDQDFLKNSNRPPFVIIVDPAVEPGDKNGISILFFPQSKVPDNSYKKYISGDFTEINLDKLVIVTDSPETGDEITQISKGLKKGLDLNSYYVNIKNKIPETVRSKIFVFTDNGVGYVNKFDTDALPETFKALVLSYMKSGSYYGFVKYE</sequence>
<evidence type="ECO:0000256" key="1">
    <source>
        <dbReference type="SAM" id="Phobius"/>
    </source>
</evidence>